<dbReference type="GO" id="GO:0005929">
    <property type="term" value="C:cilium"/>
    <property type="evidence" value="ECO:0007669"/>
    <property type="project" value="TreeGrafter"/>
</dbReference>
<protein>
    <submittedName>
        <fullName evidence="6">ABC-type uncharacterized transport system domain-containing protein</fullName>
    </submittedName>
</protein>
<dbReference type="PANTHER" id="PTHR12969">
    <property type="entry name" value="NGD5/OSM-6/IFT52"/>
    <property type="match status" value="1"/>
</dbReference>
<dbReference type="PANTHER" id="PTHR12969:SF7">
    <property type="entry name" value="INTRAFLAGELLAR TRANSPORT PROTEIN 52 HOMOLOG"/>
    <property type="match status" value="1"/>
</dbReference>
<feature type="region of interest" description="Disordered" evidence="1">
    <location>
        <begin position="430"/>
        <end position="466"/>
    </location>
</feature>
<dbReference type="WBParaSite" id="PSAMB.scaffold1889size26938.g15504.t1">
    <property type="protein sequence ID" value="PSAMB.scaffold1889size26938.g15504.t1"/>
    <property type="gene ID" value="PSAMB.scaffold1889size26938.g15504"/>
</dbReference>
<sequence length="466" mass="50760">MKAIIFIAGVLLIASMAEGFGFGLGGGGGGCGCGAPPAPPPCPAPVCPAPQPCAPPPPPPSCGCGRKRQEVSDYKFNRPPTSGGGLLLLNNNAPSQSRAPMAGRGVVLFDQSKNEQFNINSGLRNMLRKLKNTWKIESNTGEIRDDMFDDCRVFVIPAPRAKFTQSEFESIRRFISIGGSVLVLMSEGGESKNDTNINFLLEEFGIMVNSDSVIRTIFYKYFHPKEALVSNGVLNRSLAHAAGKVDKGSLDDDENHAQALSFVYPFGATLNVNRQSTPVLSTGSVCYPINRPICAFHSHKDHNGKLVVVGSVHMFTDQYLDKDENLKVLDVIFQFLTNDLALNAIDASDPEISDNHSIPDHLQLASQLKVCLQEGEVELPTRDLIKLFDGSLHAMDLAMLPKCMRAFELLQLKHEPLTLISPQFEIPLPPLQPADDGPIEGGEMPLFEDVGDDNYFSDLDDYDDAD</sequence>
<feature type="signal peptide" evidence="2">
    <location>
        <begin position="1"/>
        <end position="19"/>
    </location>
</feature>
<feature type="chain" id="PRO_5038056528" evidence="2">
    <location>
        <begin position="20"/>
        <end position="466"/>
    </location>
</feature>
<dbReference type="Proteomes" id="UP000887566">
    <property type="component" value="Unplaced"/>
</dbReference>
<evidence type="ECO:0000259" key="3">
    <source>
        <dbReference type="Pfam" id="PF23352"/>
    </source>
</evidence>
<proteinExistence type="predicted"/>
<dbReference type="GO" id="GO:0042073">
    <property type="term" value="P:intraciliary transport"/>
    <property type="evidence" value="ECO:0007669"/>
    <property type="project" value="TreeGrafter"/>
</dbReference>
<dbReference type="AlphaFoldDB" id="A0A914VES4"/>
<dbReference type="Pfam" id="PF23355">
    <property type="entry name" value="IFT52_GIFT"/>
    <property type="match status" value="1"/>
</dbReference>
<dbReference type="InterPro" id="IPR039975">
    <property type="entry name" value="IFT52"/>
</dbReference>
<feature type="domain" description="IFT52 GIFT" evidence="4">
    <location>
        <begin position="107"/>
        <end position="347"/>
    </location>
</feature>
<dbReference type="PROSITE" id="PS51257">
    <property type="entry name" value="PROKAR_LIPOPROTEIN"/>
    <property type="match status" value="1"/>
</dbReference>
<dbReference type="InterPro" id="IPR055460">
    <property type="entry name" value="IFT52_central"/>
</dbReference>
<keyword evidence="5" id="KW-1185">Reference proteome</keyword>
<evidence type="ECO:0000256" key="1">
    <source>
        <dbReference type="SAM" id="MobiDB-lite"/>
    </source>
</evidence>
<evidence type="ECO:0000313" key="5">
    <source>
        <dbReference type="Proteomes" id="UP000887566"/>
    </source>
</evidence>
<organism evidence="5 6">
    <name type="scientific">Plectus sambesii</name>
    <dbReference type="NCBI Taxonomy" id="2011161"/>
    <lineage>
        <taxon>Eukaryota</taxon>
        <taxon>Metazoa</taxon>
        <taxon>Ecdysozoa</taxon>
        <taxon>Nematoda</taxon>
        <taxon>Chromadorea</taxon>
        <taxon>Plectida</taxon>
        <taxon>Plectina</taxon>
        <taxon>Plectoidea</taxon>
        <taxon>Plectidae</taxon>
        <taxon>Plectus</taxon>
    </lineage>
</organism>
<feature type="domain" description="IFT52 central" evidence="3">
    <location>
        <begin position="364"/>
        <end position="434"/>
    </location>
</feature>
<dbReference type="GO" id="GO:0060271">
    <property type="term" value="P:cilium assembly"/>
    <property type="evidence" value="ECO:0007669"/>
    <property type="project" value="TreeGrafter"/>
</dbReference>
<dbReference type="GO" id="GO:0030992">
    <property type="term" value="C:intraciliary transport particle B"/>
    <property type="evidence" value="ECO:0007669"/>
    <property type="project" value="TreeGrafter"/>
</dbReference>
<reference evidence="6" key="1">
    <citation type="submission" date="2022-11" db="UniProtKB">
        <authorList>
            <consortium name="WormBaseParasite"/>
        </authorList>
    </citation>
    <scope>IDENTIFICATION</scope>
</reference>
<dbReference type="InterPro" id="IPR055458">
    <property type="entry name" value="IFT52_GIFT"/>
</dbReference>
<dbReference type="GO" id="GO:0005814">
    <property type="term" value="C:centriole"/>
    <property type="evidence" value="ECO:0007669"/>
    <property type="project" value="TreeGrafter"/>
</dbReference>
<evidence type="ECO:0000256" key="2">
    <source>
        <dbReference type="SAM" id="SignalP"/>
    </source>
</evidence>
<evidence type="ECO:0000259" key="4">
    <source>
        <dbReference type="Pfam" id="PF23355"/>
    </source>
</evidence>
<dbReference type="Pfam" id="PF23352">
    <property type="entry name" value="IFT52_central"/>
    <property type="match status" value="1"/>
</dbReference>
<name>A0A914VES4_9BILA</name>
<accession>A0A914VES4</accession>
<evidence type="ECO:0000313" key="6">
    <source>
        <dbReference type="WBParaSite" id="PSAMB.scaffold1889size26938.g15504.t1"/>
    </source>
</evidence>
<keyword evidence="2" id="KW-0732">Signal</keyword>